<evidence type="ECO:0000313" key="1">
    <source>
        <dbReference type="EMBL" id="CAK5103760.1"/>
    </source>
</evidence>
<reference evidence="1" key="1">
    <citation type="submission" date="2023-11" db="EMBL/GenBank/DDBJ databases">
        <authorList>
            <person name="Poullet M."/>
        </authorList>
    </citation>
    <scope>NUCLEOTIDE SEQUENCE</scope>
    <source>
        <strain evidence="1">E1834</strain>
    </source>
</reference>
<proteinExistence type="predicted"/>
<organism evidence="1 2">
    <name type="scientific">Meloidogyne enterolobii</name>
    <name type="common">Root-knot nematode worm</name>
    <name type="synonym">Meloidogyne mayaguensis</name>
    <dbReference type="NCBI Taxonomy" id="390850"/>
    <lineage>
        <taxon>Eukaryota</taxon>
        <taxon>Metazoa</taxon>
        <taxon>Ecdysozoa</taxon>
        <taxon>Nematoda</taxon>
        <taxon>Chromadorea</taxon>
        <taxon>Rhabditida</taxon>
        <taxon>Tylenchina</taxon>
        <taxon>Tylenchomorpha</taxon>
        <taxon>Tylenchoidea</taxon>
        <taxon>Meloidogynidae</taxon>
        <taxon>Meloidogyninae</taxon>
        <taxon>Meloidogyne</taxon>
    </lineage>
</organism>
<keyword evidence="2" id="KW-1185">Reference proteome</keyword>
<accession>A0ACB1AWW6</accession>
<dbReference type="EMBL" id="CAVMJV010000115">
    <property type="protein sequence ID" value="CAK5103760.1"/>
    <property type="molecule type" value="Genomic_DNA"/>
</dbReference>
<evidence type="ECO:0000313" key="2">
    <source>
        <dbReference type="Proteomes" id="UP001497535"/>
    </source>
</evidence>
<dbReference type="Proteomes" id="UP001497535">
    <property type="component" value="Unassembled WGS sequence"/>
</dbReference>
<sequence>MFYFNLMGINFLTYTQTVAVFFIPIFAASGIGPLFVFTGLDRMLCVIFPTLFGFFKVLKKIFLVQTKYVLVFI</sequence>
<comment type="caution">
    <text evidence="1">The sequence shown here is derived from an EMBL/GenBank/DDBJ whole genome shotgun (WGS) entry which is preliminary data.</text>
</comment>
<name>A0ACB1AWW6_MELEN</name>
<gene>
    <name evidence="1" type="ORF">MENTE1834_LOCUS42827</name>
</gene>
<protein>
    <submittedName>
        <fullName evidence="1">Uncharacterized protein</fullName>
    </submittedName>
</protein>